<accession>A0A0F2LYM1</accession>
<proteinExistence type="inferred from homology"/>
<dbReference type="InterPro" id="IPR029063">
    <property type="entry name" value="SAM-dependent_MTases_sf"/>
</dbReference>
<organism evidence="9 10">
    <name type="scientific">Sporothrix schenckii 1099-18</name>
    <dbReference type="NCBI Taxonomy" id="1397361"/>
    <lineage>
        <taxon>Eukaryota</taxon>
        <taxon>Fungi</taxon>
        <taxon>Dikarya</taxon>
        <taxon>Ascomycota</taxon>
        <taxon>Pezizomycotina</taxon>
        <taxon>Sordariomycetes</taxon>
        <taxon>Sordariomycetidae</taxon>
        <taxon>Ophiostomatales</taxon>
        <taxon>Ophiostomataceae</taxon>
        <taxon>Sporothrix</taxon>
    </lineage>
</organism>
<dbReference type="SUPFAM" id="SSF53335">
    <property type="entry name" value="S-adenosyl-L-methionine-dependent methyltransferases"/>
    <property type="match status" value="1"/>
</dbReference>
<dbReference type="RefSeq" id="XP_016583662.1">
    <property type="nucleotide sequence ID" value="XM_016732005.1"/>
</dbReference>
<dbReference type="InterPro" id="IPR015507">
    <property type="entry name" value="rRNA-MeTfrase_E"/>
</dbReference>
<dbReference type="KEGG" id="ssck:SPSK_05255"/>
<feature type="compositionally biased region" description="Low complexity" evidence="7">
    <location>
        <begin position="249"/>
        <end position="263"/>
    </location>
</feature>
<feature type="region of interest" description="Disordered" evidence="7">
    <location>
        <begin position="206"/>
        <end position="303"/>
    </location>
</feature>
<dbReference type="HAMAP" id="MF_01547">
    <property type="entry name" value="RNA_methyltr_E"/>
    <property type="match status" value="1"/>
</dbReference>
<evidence type="ECO:0000259" key="8">
    <source>
        <dbReference type="Pfam" id="PF01728"/>
    </source>
</evidence>
<gene>
    <name evidence="9" type="ORF">SPSK_05255</name>
</gene>
<keyword evidence="3 9" id="KW-0489">Methyltransferase</keyword>
<dbReference type="AlphaFoldDB" id="A0A0F2LYM1"/>
<comment type="caution">
    <text evidence="9">The sequence shown here is derived from an EMBL/GenBank/DDBJ whole genome shotgun (WGS) entry which is preliminary data.</text>
</comment>
<dbReference type="GO" id="GO:0008650">
    <property type="term" value="F:rRNA (uridine-2'-O-)-methyltransferase activity"/>
    <property type="evidence" value="ECO:0007669"/>
    <property type="project" value="TreeGrafter"/>
</dbReference>
<dbReference type="Proteomes" id="UP000033710">
    <property type="component" value="Unassembled WGS sequence"/>
</dbReference>
<dbReference type="EMBL" id="AXCR01000012">
    <property type="protein sequence ID" value="KJR80986.1"/>
    <property type="molecule type" value="Genomic_DNA"/>
</dbReference>
<keyword evidence="4 9" id="KW-0808">Transferase</keyword>
<reference evidence="9 10" key="2">
    <citation type="journal article" date="2015" name="Eukaryot. Cell">
        <title>Asexual propagation of a virulent clone complex in a human and feline outbreak of sporotrichosis.</title>
        <authorList>
            <person name="Teixeira Mde M."/>
            <person name="Rodrigues A.M."/>
            <person name="Tsui C.K."/>
            <person name="de Almeida L.G."/>
            <person name="Van Diepeningen A.D."/>
            <person name="van den Ende B.G."/>
            <person name="Fernandes G.F."/>
            <person name="Kano R."/>
            <person name="Hamelin R.C."/>
            <person name="Lopes-Bezerra L.M."/>
            <person name="Vasconcelos A.T."/>
            <person name="de Hoog S."/>
            <person name="de Camargo Z.P."/>
            <person name="Felipe M.S."/>
        </authorList>
    </citation>
    <scope>NUCLEOTIDE SEQUENCE [LARGE SCALE GENOMIC DNA]</scope>
    <source>
        <strain evidence="9 10">1099-18</strain>
    </source>
</reference>
<dbReference type="PANTHER" id="PTHR10920:SF18">
    <property type="entry name" value="RRNA METHYLTRANSFERASE 2, MITOCHONDRIAL"/>
    <property type="match status" value="1"/>
</dbReference>
<name>A0A0F2LYM1_SPOSC</name>
<dbReference type="PANTHER" id="PTHR10920">
    <property type="entry name" value="RIBOSOMAL RNA METHYLTRANSFERASE"/>
    <property type="match status" value="1"/>
</dbReference>
<dbReference type="GO" id="GO:0005739">
    <property type="term" value="C:mitochondrion"/>
    <property type="evidence" value="ECO:0007669"/>
    <property type="project" value="TreeGrafter"/>
</dbReference>
<reference evidence="9 10" key="1">
    <citation type="journal article" date="2014" name="BMC Genomics">
        <title>Comparative genomics of the major fungal agents of human and animal Sporotrichosis: Sporothrix schenckii and Sporothrix brasiliensis.</title>
        <authorList>
            <person name="Teixeira M.M."/>
            <person name="de Almeida L.G."/>
            <person name="Kubitschek-Barreira P."/>
            <person name="Alves F.L."/>
            <person name="Kioshima E.S."/>
            <person name="Abadio A.K."/>
            <person name="Fernandes L."/>
            <person name="Derengowski L.S."/>
            <person name="Ferreira K.S."/>
            <person name="Souza R.C."/>
            <person name="Ruiz J.C."/>
            <person name="de Andrade N.C."/>
            <person name="Paes H.C."/>
            <person name="Nicola A.M."/>
            <person name="Albuquerque P."/>
            <person name="Gerber A.L."/>
            <person name="Martins V.P."/>
            <person name="Peconick L.D."/>
            <person name="Neto A.V."/>
            <person name="Chaucanez C.B."/>
            <person name="Silva P.A."/>
            <person name="Cunha O.L."/>
            <person name="de Oliveira F.F."/>
            <person name="dos Santos T.C."/>
            <person name="Barros A.L."/>
            <person name="Soares M.A."/>
            <person name="de Oliveira L.M."/>
            <person name="Marini M.M."/>
            <person name="Villalobos-Duno H."/>
            <person name="Cunha M.M."/>
            <person name="de Hoog S."/>
            <person name="da Silveira J.F."/>
            <person name="Henrissat B."/>
            <person name="Nino-Vega G.A."/>
            <person name="Cisalpino P.S."/>
            <person name="Mora-Montes H.M."/>
            <person name="Almeida S.R."/>
            <person name="Stajich J.E."/>
            <person name="Lopes-Bezerra L.M."/>
            <person name="Vasconcelos A.T."/>
            <person name="Felipe M.S."/>
        </authorList>
    </citation>
    <scope>NUCLEOTIDE SEQUENCE [LARGE SCALE GENOMIC DNA]</scope>
    <source>
        <strain evidence="9 10">1099-18</strain>
    </source>
</reference>
<feature type="compositionally biased region" description="Polar residues" evidence="7">
    <location>
        <begin position="206"/>
        <end position="217"/>
    </location>
</feature>
<feature type="compositionally biased region" description="Acidic residues" evidence="7">
    <location>
        <begin position="224"/>
        <end position="238"/>
    </location>
</feature>
<evidence type="ECO:0000256" key="6">
    <source>
        <dbReference type="ARBA" id="ARBA00041184"/>
    </source>
</evidence>
<dbReference type="VEuPathDB" id="FungiDB:SPSK_05255"/>
<dbReference type="Gene3D" id="3.40.50.150">
    <property type="entry name" value="Vaccinia Virus protein VP39"/>
    <property type="match status" value="1"/>
</dbReference>
<evidence type="ECO:0000256" key="7">
    <source>
        <dbReference type="SAM" id="MobiDB-lite"/>
    </source>
</evidence>
<dbReference type="InterPro" id="IPR050082">
    <property type="entry name" value="RNA_methyltr_RlmE"/>
</dbReference>
<dbReference type="GeneID" id="27667282"/>
<keyword evidence="5" id="KW-0949">S-adenosyl-L-methionine</keyword>
<evidence type="ECO:0000256" key="4">
    <source>
        <dbReference type="ARBA" id="ARBA00022679"/>
    </source>
</evidence>
<keyword evidence="2" id="KW-0698">rRNA processing</keyword>
<protein>
    <recommendedName>
        <fullName evidence="6">rRNA methyltransferase 2, mitochondrial</fullName>
    </recommendedName>
</protein>
<dbReference type="InterPro" id="IPR002877">
    <property type="entry name" value="RNA_MeTrfase_FtsJ_dom"/>
</dbReference>
<evidence type="ECO:0000313" key="9">
    <source>
        <dbReference type="EMBL" id="KJR80986.1"/>
    </source>
</evidence>
<evidence type="ECO:0000256" key="2">
    <source>
        <dbReference type="ARBA" id="ARBA00022552"/>
    </source>
</evidence>
<feature type="domain" description="Ribosomal RNA methyltransferase FtsJ" evidence="8">
    <location>
        <begin position="118"/>
        <end position="419"/>
    </location>
</feature>
<feature type="compositionally biased region" description="Low complexity" evidence="7">
    <location>
        <begin position="280"/>
        <end position="294"/>
    </location>
</feature>
<evidence type="ECO:0000256" key="3">
    <source>
        <dbReference type="ARBA" id="ARBA00022603"/>
    </source>
</evidence>
<sequence>MYSDTRDATSLHNRSYLCILHPLAHLHPMPVNLRSLDRSARAVADTAISDMSTTSIFATTTTAVTAGSTRKAVSRVWQRCSCRPFSATTAAPAASNTRWKARQGKDQYAREAKVRGLKSRAAFKLLEMDSRYRLFKPGQTVVDLGYAPGSWSQVAVERTKPAGRVLGIDLIPAQPPRGVSTIQGNFLAPTVRQMVKDFLARTPIQPNMQKTLQSPASTAAAADADAETDADADTEAECANENRERHDSPPSASAAAQEEPTATDVVVDRPSYIEMERRASASSSASASSEGAASPIPETPATTRSGRMVDVVLSDMSEPWPQTYGFWLNTLSNPYHRMMNTSGNAFRDHAGSMDLCHAALEFASDTLRPGGHFVCKFYQGGEDKALENRLKKMFAKVVREKPESSRSESKESFFVALRRKKDVTWDDIKD</sequence>
<dbReference type="OrthoDB" id="20105at2759"/>
<comment type="similarity">
    <text evidence="1">Belongs to the class I-like SAM-binding methyltransferase superfamily. RNA methyltransferase RlmE family.</text>
</comment>
<evidence type="ECO:0000313" key="10">
    <source>
        <dbReference type="Proteomes" id="UP000033710"/>
    </source>
</evidence>
<evidence type="ECO:0000256" key="1">
    <source>
        <dbReference type="ARBA" id="ARBA00009258"/>
    </source>
</evidence>
<dbReference type="Pfam" id="PF01728">
    <property type="entry name" value="FtsJ"/>
    <property type="match status" value="1"/>
</dbReference>
<evidence type="ECO:0000256" key="5">
    <source>
        <dbReference type="ARBA" id="ARBA00022691"/>
    </source>
</evidence>